<sequence>MTCVRIALPPLHSLTADSEFEFARLDRNGCVSHSGVSSLLQLAASAQSQAVECFLHPADSVLTHVQLPPLSAAKTHAAVACAAQALILGRSEQMYVAHSPRNSQGQVFLSWLPRVALEHFAVLLSQHRLKLRGLYPAPYGLPVPPAGHISACVQEGHLLLRFSAEHGVVEPQVQACLDRLAASGSRLCWFGEDAPAAVIERQPAQLRWSAGAPGWGLHAGVSKAAKPAAGWGRALACCALAIGVWLLGLNLYAARAAGEGQALKAHMAQRVKQAFPELPVILNPLQQARQQLSARSNPASTDATQGFTGLVLQAADAMPFMVGSVQGLIFEHGELQLNLPDGARVNPADKAWQATLAQAGVAVQATPTGWRLLPAVAAPAESGSGGVEDDE</sequence>
<accession>A0A5N7KRW2</accession>
<evidence type="ECO:0000313" key="13">
    <source>
        <dbReference type="Proteomes" id="UP000326112"/>
    </source>
</evidence>
<feature type="domain" description="GspL periplasmic" evidence="11">
    <location>
        <begin position="230"/>
        <end position="339"/>
    </location>
</feature>
<dbReference type="EMBL" id="VUAZ01000163">
    <property type="protein sequence ID" value="MPR04936.1"/>
    <property type="molecule type" value="Genomic_DNA"/>
</dbReference>
<evidence type="ECO:0000256" key="1">
    <source>
        <dbReference type="ARBA" id="ARBA00004533"/>
    </source>
</evidence>
<keyword evidence="8" id="KW-1133">Transmembrane helix</keyword>
<protein>
    <recommendedName>
        <fullName evidence="10">Type II secretion system protein L</fullName>
        <shortName evidence="10">T2SS protein L</shortName>
    </recommendedName>
</protein>
<dbReference type="Gene3D" id="3.30.420.380">
    <property type="match status" value="1"/>
</dbReference>
<keyword evidence="5" id="KW-0997">Cell inner membrane</keyword>
<evidence type="ECO:0000259" key="11">
    <source>
        <dbReference type="Pfam" id="PF12693"/>
    </source>
</evidence>
<dbReference type="RefSeq" id="WP_152747841.1">
    <property type="nucleotide sequence ID" value="NZ_VUAZ01000163.1"/>
</dbReference>
<dbReference type="SUPFAM" id="SSF53067">
    <property type="entry name" value="Actin-like ATPase domain"/>
    <property type="match status" value="1"/>
</dbReference>
<dbReference type="InterPro" id="IPR043129">
    <property type="entry name" value="ATPase_NBD"/>
</dbReference>
<evidence type="ECO:0000256" key="2">
    <source>
        <dbReference type="ARBA" id="ARBA00005318"/>
    </source>
</evidence>
<name>A0A5N7KRW2_9PSED</name>
<evidence type="ECO:0000313" key="12">
    <source>
        <dbReference type="EMBL" id="MPR04936.1"/>
    </source>
</evidence>
<dbReference type="Proteomes" id="UP000326112">
    <property type="component" value="Unassembled WGS sequence"/>
</dbReference>
<evidence type="ECO:0000256" key="9">
    <source>
        <dbReference type="ARBA" id="ARBA00023136"/>
    </source>
</evidence>
<evidence type="ECO:0000256" key="7">
    <source>
        <dbReference type="ARBA" id="ARBA00022927"/>
    </source>
</evidence>
<keyword evidence="4" id="KW-1003">Cell membrane</keyword>
<proteinExistence type="inferred from homology"/>
<reference evidence="12 13" key="1">
    <citation type="journal article" date="2020" name="Int. J. Syst. Evol. Microbiol.">
        <title>Pseudomonas kitaguniensis sp. nov., a pathogen causing bacterial rot of Welsh onion in Japan.</title>
        <authorList>
            <person name="Sawada H."/>
            <person name="Fujikawa T."/>
            <person name="Nishiwaki Y."/>
            <person name="Horita H."/>
        </authorList>
    </citation>
    <scope>NUCLEOTIDE SEQUENCE [LARGE SCALE GENOMIC DNA]</scope>
    <source>
        <strain evidence="12 13">MAFF 212408</strain>
    </source>
</reference>
<keyword evidence="9" id="KW-0472">Membrane</keyword>
<comment type="subcellular location">
    <subcellularLocation>
        <location evidence="1">Cell inner membrane</location>
    </subcellularLocation>
</comment>
<keyword evidence="3 10" id="KW-0813">Transport</keyword>
<keyword evidence="6" id="KW-0812">Transmembrane</keyword>
<keyword evidence="13" id="KW-1185">Reference proteome</keyword>
<comment type="function">
    <text evidence="10">Inner membrane component of the type II secretion system required for the energy-dependent secretion of extracellular factors such as proteases and toxins from the periplasm.</text>
</comment>
<evidence type="ECO:0000256" key="5">
    <source>
        <dbReference type="ARBA" id="ARBA00022519"/>
    </source>
</evidence>
<evidence type="ECO:0000256" key="3">
    <source>
        <dbReference type="ARBA" id="ARBA00022448"/>
    </source>
</evidence>
<keyword evidence="7 10" id="KW-0653">Protein transport</keyword>
<evidence type="ECO:0000256" key="4">
    <source>
        <dbReference type="ARBA" id="ARBA00022475"/>
    </source>
</evidence>
<evidence type="ECO:0000256" key="10">
    <source>
        <dbReference type="PIRNR" id="PIRNR015761"/>
    </source>
</evidence>
<dbReference type="PIRSF" id="PIRSF015761">
    <property type="entry name" value="Protein_L"/>
    <property type="match status" value="1"/>
</dbReference>
<organism evidence="12 13">
    <name type="scientific">Pseudomonas kitaguniensis</name>
    <dbReference type="NCBI Taxonomy" id="2607908"/>
    <lineage>
        <taxon>Bacteria</taxon>
        <taxon>Pseudomonadati</taxon>
        <taxon>Pseudomonadota</taxon>
        <taxon>Gammaproteobacteria</taxon>
        <taxon>Pseudomonadales</taxon>
        <taxon>Pseudomonadaceae</taxon>
        <taxon>Pseudomonas</taxon>
    </lineage>
</organism>
<dbReference type="NCBIfam" id="TIGR01709">
    <property type="entry name" value="typeII_sec_gspL"/>
    <property type="match status" value="1"/>
</dbReference>
<gene>
    <name evidence="12" type="ORF">F0169_24390</name>
</gene>
<evidence type="ECO:0000256" key="8">
    <source>
        <dbReference type="ARBA" id="ARBA00022989"/>
    </source>
</evidence>
<evidence type="ECO:0000256" key="6">
    <source>
        <dbReference type="ARBA" id="ARBA00022692"/>
    </source>
</evidence>
<dbReference type="InterPro" id="IPR007812">
    <property type="entry name" value="T2SS_protein-GspL"/>
</dbReference>
<comment type="caution">
    <text evidence="12">The sequence shown here is derived from an EMBL/GenBank/DDBJ whole genome shotgun (WGS) entry which is preliminary data.</text>
</comment>
<comment type="similarity">
    <text evidence="2 10">Belongs to the GSP L family.</text>
</comment>
<dbReference type="Pfam" id="PF12693">
    <property type="entry name" value="GspL_C"/>
    <property type="match status" value="1"/>
</dbReference>
<dbReference type="InterPro" id="IPR025691">
    <property type="entry name" value="GspL_pp_dom"/>
</dbReference>
<reference evidence="12 13" key="2">
    <citation type="journal article" date="2023" name="Plant Pathol.">
        <title>Dismantling and reorganizing Pseudomonas marginalis sensu#lato.</title>
        <authorList>
            <person name="Sawada H."/>
            <person name="Fujikawa T."/>
            <person name="Satou M."/>
        </authorList>
    </citation>
    <scope>NUCLEOTIDE SEQUENCE [LARGE SCALE GENOMIC DNA]</scope>
    <source>
        <strain evidence="12 13">MAFF 212408</strain>
    </source>
</reference>